<dbReference type="Proteomes" id="UP000321570">
    <property type="component" value="Unassembled WGS sequence"/>
</dbReference>
<dbReference type="EMBL" id="CABIJS010000719">
    <property type="protein sequence ID" value="VUZ57614.1"/>
    <property type="molecule type" value="Genomic_DNA"/>
</dbReference>
<keyword evidence="2" id="KW-1185">Reference proteome</keyword>
<protein>
    <submittedName>
        <fullName evidence="1">Uncharacterized protein</fullName>
    </submittedName>
</protein>
<evidence type="ECO:0000313" key="1">
    <source>
        <dbReference type="EMBL" id="VUZ57614.1"/>
    </source>
</evidence>
<organism evidence="1 2">
    <name type="scientific">Hymenolepis diminuta</name>
    <name type="common">Rat tapeworm</name>
    <dbReference type="NCBI Taxonomy" id="6216"/>
    <lineage>
        <taxon>Eukaryota</taxon>
        <taxon>Metazoa</taxon>
        <taxon>Spiralia</taxon>
        <taxon>Lophotrochozoa</taxon>
        <taxon>Platyhelminthes</taxon>
        <taxon>Cestoda</taxon>
        <taxon>Eucestoda</taxon>
        <taxon>Cyclophyllidea</taxon>
        <taxon>Hymenolepididae</taxon>
        <taxon>Hymenolepis</taxon>
    </lineage>
</organism>
<name>A0A564ZFS5_HYMDI</name>
<dbReference type="AlphaFoldDB" id="A0A564ZFS5"/>
<sequence>MLEEIDLVKSVSCLIEYQKWLPKMQTRLSKRLHSFLSRLPLCALKLKILGLTLISVLLNLFKEFPNLS</sequence>
<reference evidence="1 2" key="1">
    <citation type="submission" date="2019-07" db="EMBL/GenBank/DDBJ databases">
        <authorList>
            <person name="Jastrzebski P J."/>
            <person name="Paukszto L."/>
            <person name="Jastrzebski P J."/>
        </authorList>
    </citation>
    <scope>NUCLEOTIDE SEQUENCE [LARGE SCALE GENOMIC DNA]</scope>
    <source>
        <strain evidence="1 2">WMS-il1</strain>
    </source>
</reference>
<gene>
    <name evidence="1" type="ORF">WMSIL1_LOCUS14876</name>
</gene>
<evidence type="ECO:0000313" key="2">
    <source>
        <dbReference type="Proteomes" id="UP000321570"/>
    </source>
</evidence>
<accession>A0A564ZFS5</accession>
<proteinExistence type="predicted"/>